<dbReference type="InterPro" id="IPR000014">
    <property type="entry name" value="PAS"/>
</dbReference>
<dbReference type="InterPro" id="IPR036097">
    <property type="entry name" value="HisK_dim/P_sf"/>
</dbReference>
<evidence type="ECO:0000256" key="4">
    <source>
        <dbReference type="ARBA" id="ARBA00022679"/>
    </source>
</evidence>
<dbReference type="PRINTS" id="PR00344">
    <property type="entry name" value="BCTRLSENSOR"/>
</dbReference>
<evidence type="ECO:0000259" key="14">
    <source>
        <dbReference type="PROSITE" id="PS50113"/>
    </source>
</evidence>
<protein>
    <recommendedName>
        <fullName evidence="2">histidine kinase</fullName>
        <ecNumber evidence="2">2.7.13.3</ecNumber>
    </recommendedName>
</protein>
<dbReference type="SMART" id="SM00091">
    <property type="entry name" value="PAS"/>
    <property type="match status" value="1"/>
</dbReference>
<dbReference type="InterPro" id="IPR003594">
    <property type="entry name" value="HATPase_dom"/>
</dbReference>
<feature type="domain" description="Response regulatory" evidence="12">
    <location>
        <begin position="736"/>
        <end position="856"/>
    </location>
</feature>
<dbReference type="InterPro" id="IPR004358">
    <property type="entry name" value="Sig_transdc_His_kin-like_C"/>
</dbReference>
<dbReference type="Gene3D" id="3.40.50.2300">
    <property type="match status" value="1"/>
</dbReference>
<evidence type="ECO:0000313" key="15">
    <source>
        <dbReference type="EMBL" id="PKK88174.1"/>
    </source>
</evidence>
<dbReference type="Gene3D" id="3.30.565.10">
    <property type="entry name" value="Histidine kinase-like ATPase, C-terminal domain"/>
    <property type="match status" value="1"/>
</dbReference>
<dbReference type="SUPFAM" id="SSF47384">
    <property type="entry name" value="Homodimeric domain of signal transducing histidine kinase"/>
    <property type="match status" value="1"/>
</dbReference>
<dbReference type="InterPro" id="IPR005467">
    <property type="entry name" value="His_kinase_dom"/>
</dbReference>
<feature type="domain" description="PAC" evidence="14">
    <location>
        <begin position="303"/>
        <end position="355"/>
    </location>
</feature>
<evidence type="ECO:0000256" key="7">
    <source>
        <dbReference type="ARBA" id="ARBA00022840"/>
    </source>
</evidence>
<dbReference type="SUPFAM" id="SSF52172">
    <property type="entry name" value="CheY-like"/>
    <property type="match status" value="1"/>
</dbReference>
<dbReference type="Gene3D" id="2.10.70.100">
    <property type="match status" value="1"/>
</dbReference>
<dbReference type="InterPro" id="IPR003661">
    <property type="entry name" value="HisK_dim/P_dom"/>
</dbReference>
<dbReference type="InterPro" id="IPR011006">
    <property type="entry name" value="CheY-like_superfamily"/>
</dbReference>
<dbReference type="SUPFAM" id="SSF55785">
    <property type="entry name" value="PYP-like sensor domain (PAS domain)"/>
    <property type="match status" value="2"/>
</dbReference>
<dbReference type="Proteomes" id="UP000233256">
    <property type="component" value="Unassembled WGS sequence"/>
</dbReference>
<evidence type="ECO:0000256" key="8">
    <source>
        <dbReference type="ARBA" id="ARBA00023012"/>
    </source>
</evidence>
<dbReference type="Pfam" id="PF00072">
    <property type="entry name" value="Response_reg"/>
    <property type="match status" value="1"/>
</dbReference>
<dbReference type="NCBIfam" id="TIGR00229">
    <property type="entry name" value="sensory_box"/>
    <property type="match status" value="2"/>
</dbReference>
<dbReference type="Pfam" id="PF08447">
    <property type="entry name" value="PAS_3"/>
    <property type="match status" value="1"/>
</dbReference>
<feature type="domain" description="PAS" evidence="13">
    <location>
        <begin position="356"/>
        <end position="404"/>
    </location>
</feature>
<dbReference type="PROSITE" id="PS50112">
    <property type="entry name" value="PAS"/>
    <property type="match status" value="1"/>
</dbReference>
<dbReference type="InterPro" id="IPR000700">
    <property type="entry name" value="PAS-assoc_C"/>
</dbReference>
<sequence>MKTAEPNTTEANATEATSNTAQNQYSPEFGDITLLNTDRTILESVGYEELNSIVGDFMDLLQSSAAVFERNGDYALRIFSSVWCRKLDSISRKQCHTSDNMAALTSGKWLCHESCWSSVSKIVIQLKEPVDRACNGGLRIYAVPIMVDGECIGTISFGYGAPPEDRIELKSIARRYSISLDRISELSKTGKRHDSETIELAKKRLSTSALLISKIVHSKRIEKKFRESERHLRNSQQIAHLGSWQLDLATNQVQWTEELYNMYGFDPALPPPPYTEHMKLFTPESWERLSTALAHTVETGTPYTLELEMVRKDGKNGWMWVRGETIKDSDGNTTGLWGAAQDITGRKRAEQTIKKDEERYRGLLANMDVGIIAHRADSSIEMSNPRAAELLGLSEDQMQGKSAMDPQWKFLDINNNPLPLTEYPVNRVLASRKPMKSQFMGVARPITNDIVWLTVNGFPVLNQAGEIMEILINFIDVTEHAKMEKELQKVQKLDALGLLAGGIAHDFNNLMGGIFGYIDLAREESEDKNVNLYLTKAMATIDRARGLTRQLLTFAKGGGPIKQINNLFPFITDTVQFALSGSNVAASFEVPEDLWQCDFDMSQIGQVIDNIAINAKQAMSGGGSVVVAARNITLAEESHSSLANGDYVKISIRDYGIGIPGEVLPRIFDPFYTTKNTGHGLGLSTCYSIIARHGGGIEVESEPGKGSTFHILLPASRDSASFSLGSSAMTHKGSGTFLVMDDEEVMRETIACMLESFGYDAVCREDGSTAIEYAVTEIQAQRKIVGMIFDLTVPGGIGGKEAVAKIHKVDPDTPAFVMSGYAEDPVMANPGEHSFEASICKPFRRSELSEMLNKYLVTPGDK</sequence>
<feature type="domain" description="Histidine kinase" evidence="11">
    <location>
        <begin position="502"/>
        <end position="717"/>
    </location>
</feature>
<keyword evidence="7" id="KW-0067">ATP-binding</keyword>
<dbReference type="EMBL" id="PGXC01000060">
    <property type="protein sequence ID" value="PKK88174.1"/>
    <property type="molecule type" value="Genomic_DNA"/>
</dbReference>
<dbReference type="PANTHER" id="PTHR43065:SF46">
    <property type="entry name" value="C4-DICARBOXYLATE TRANSPORT SENSOR PROTEIN DCTB"/>
    <property type="match status" value="1"/>
</dbReference>
<dbReference type="PANTHER" id="PTHR43065">
    <property type="entry name" value="SENSOR HISTIDINE KINASE"/>
    <property type="match status" value="1"/>
</dbReference>
<dbReference type="PROSITE" id="PS50110">
    <property type="entry name" value="RESPONSE_REGULATORY"/>
    <property type="match status" value="1"/>
</dbReference>
<dbReference type="InterPro" id="IPR001789">
    <property type="entry name" value="Sig_transdc_resp-reg_receiver"/>
</dbReference>
<dbReference type="GO" id="GO:0006355">
    <property type="term" value="P:regulation of DNA-templated transcription"/>
    <property type="evidence" value="ECO:0007669"/>
    <property type="project" value="InterPro"/>
</dbReference>
<comment type="caution">
    <text evidence="15">The sequence shown here is derived from an EMBL/GenBank/DDBJ whole genome shotgun (WGS) entry which is preliminary data.</text>
</comment>
<feature type="compositionally biased region" description="Low complexity" evidence="10">
    <location>
        <begin position="1"/>
        <end position="21"/>
    </location>
</feature>
<organism evidence="15 16">
    <name type="scientific">Candidatus Wallbacteria bacterium HGW-Wallbacteria-1</name>
    <dbReference type="NCBI Taxonomy" id="2013854"/>
    <lineage>
        <taxon>Bacteria</taxon>
        <taxon>Candidatus Walliibacteriota</taxon>
    </lineage>
</organism>
<feature type="region of interest" description="Disordered" evidence="10">
    <location>
        <begin position="1"/>
        <end position="24"/>
    </location>
</feature>
<dbReference type="SMART" id="SM00387">
    <property type="entry name" value="HATPase_c"/>
    <property type="match status" value="1"/>
</dbReference>
<evidence type="ECO:0000256" key="5">
    <source>
        <dbReference type="ARBA" id="ARBA00022741"/>
    </source>
</evidence>
<feature type="domain" description="PAC" evidence="14">
    <location>
        <begin position="433"/>
        <end position="489"/>
    </location>
</feature>
<dbReference type="Gene3D" id="1.10.287.130">
    <property type="match status" value="1"/>
</dbReference>
<dbReference type="InterPro" id="IPR036890">
    <property type="entry name" value="HATPase_C_sf"/>
</dbReference>
<evidence type="ECO:0000256" key="10">
    <source>
        <dbReference type="SAM" id="MobiDB-lite"/>
    </source>
</evidence>
<dbReference type="AlphaFoldDB" id="A0A2N1PIL3"/>
<evidence type="ECO:0000256" key="1">
    <source>
        <dbReference type="ARBA" id="ARBA00000085"/>
    </source>
</evidence>
<dbReference type="CDD" id="cd00130">
    <property type="entry name" value="PAS"/>
    <property type="match status" value="2"/>
</dbReference>
<dbReference type="Pfam" id="PF02518">
    <property type="entry name" value="HATPase_c"/>
    <property type="match status" value="1"/>
</dbReference>
<evidence type="ECO:0000256" key="6">
    <source>
        <dbReference type="ARBA" id="ARBA00022777"/>
    </source>
</evidence>
<gene>
    <name evidence="15" type="ORF">CVV64_19920</name>
</gene>
<name>A0A2N1PIL3_9BACT</name>
<dbReference type="Pfam" id="PF00989">
    <property type="entry name" value="PAS"/>
    <property type="match status" value="1"/>
</dbReference>
<dbReference type="InterPro" id="IPR001610">
    <property type="entry name" value="PAC"/>
</dbReference>
<dbReference type="InterPro" id="IPR018771">
    <property type="entry name" value="PocR_dom"/>
</dbReference>
<keyword evidence="5" id="KW-0547">Nucleotide-binding</keyword>
<evidence type="ECO:0000259" key="11">
    <source>
        <dbReference type="PROSITE" id="PS50109"/>
    </source>
</evidence>
<dbReference type="InterPro" id="IPR035965">
    <property type="entry name" value="PAS-like_dom_sf"/>
</dbReference>
<dbReference type="PROSITE" id="PS50113">
    <property type="entry name" value="PAC"/>
    <property type="match status" value="2"/>
</dbReference>
<dbReference type="SMART" id="SM00086">
    <property type="entry name" value="PAC"/>
    <property type="match status" value="2"/>
</dbReference>
<dbReference type="InterPro" id="IPR013767">
    <property type="entry name" value="PAS_fold"/>
</dbReference>
<evidence type="ECO:0000259" key="12">
    <source>
        <dbReference type="PROSITE" id="PS50110"/>
    </source>
</evidence>
<proteinExistence type="predicted"/>
<dbReference type="InterPro" id="IPR013655">
    <property type="entry name" value="PAS_fold_3"/>
</dbReference>
<keyword evidence="3 9" id="KW-0597">Phosphoprotein</keyword>
<keyword evidence="4" id="KW-0808">Transferase</keyword>
<dbReference type="GO" id="GO:0005524">
    <property type="term" value="F:ATP binding"/>
    <property type="evidence" value="ECO:0007669"/>
    <property type="project" value="UniProtKB-KW"/>
</dbReference>
<evidence type="ECO:0000313" key="16">
    <source>
        <dbReference type="Proteomes" id="UP000233256"/>
    </source>
</evidence>
<dbReference type="SUPFAM" id="SSF55874">
    <property type="entry name" value="ATPase domain of HSP90 chaperone/DNA topoisomerase II/histidine kinase"/>
    <property type="match status" value="1"/>
</dbReference>
<keyword evidence="6" id="KW-0418">Kinase</keyword>
<dbReference type="SMART" id="SM00388">
    <property type="entry name" value="HisKA"/>
    <property type="match status" value="1"/>
</dbReference>
<dbReference type="PROSITE" id="PS50109">
    <property type="entry name" value="HIS_KIN"/>
    <property type="match status" value="1"/>
</dbReference>
<dbReference type="Pfam" id="PF10114">
    <property type="entry name" value="PocR"/>
    <property type="match status" value="1"/>
</dbReference>
<keyword evidence="8" id="KW-0902">Two-component regulatory system</keyword>
<feature type="modified residue" description="4-aspartylphosphate" evidence="9">
    <location>
        <position position="790"/>
    </location>
</feature>
<dbReference type="GO" id="GO:0000155">
    <property type="term" value="F:phosphorelay sensor kinase activity"/>
    <property type="evidence" value="ECO:0007669"/>
    <property type="project" value="InterPro"/>
</dbReference>
<evidence type="ECO:0000256" key="2">
    <source>
        <dbReference type="ARBA" id="ARBA00012438"/>
    </source>
</evidence>
<accession>A0A2N1PIL3</accession>
<dbReference type="EC" id="2.7.13.3" evidence="2"/>
<reference evidence="15 16" key="1">
    <citation type="journal article" date="2017" name="ISME J.">
        <title>Potential for microbial H2 and metal transformations associated with novel bacteria and archaea in deep terrestrial subsurface sediments.</title>
        <authorList>
            <person name="Hernsdorf A.W."/>
            <person name="Amano Y."/>
            <person name="Miyakawa K."/>
            <person name="Ise K."/>
            <person name="Suzuki Y."/>
            <person name="Anantharaman K."/>
            <person name="Probst A."/>
            <person name="Burstein D."/>
            <person name="Thomas B.C."/>
            <person name="Banfield J.F."/>
        </authorList>
    </citation>
    <scope>NUCLEOTIDE SEQUENCE [LARGE SCALE GENOMIC DNA]</scope>
    <source>
        <strain evidence="15">HGW-Wallbacteria-1</strain>
    </source>
</reference>
<comment type="catalytic activity">
    <reaction evidence="1">
        <text>ATP + protein L-histidine = ADP + protein N-phospho-L-histidine.</text>
        <dbReference type="EC" id="2.7.13.3"/>
    </reaction>
</comment>
<dbReference type="SMART" id="SM00448">
    <property type="entry name" value="REC"/>
    <property type="match status" value="1"/>
</dbReference>
<evidence type="ECO:0000256" key="3">
    <source>
        <dbReference type="ARBA" id="ARBA00022553"/>
    </source>
</evidence>
<dbReference type="Gene3D" id="3.30.450.20">
    <property type="entry name" value="PAS domain"/>
    <property type="match status" value="2"/>
</dbReference>
<evidence type="ECO:0000259" key="13">
    <source>
        <dbReference type="PROSITE" id="PS50112"/>
    </source>
</evidence>
<evidence type="ECO:0000256" key="9">
    <source>
        <dbReference type="PROSITE-ProRule" id="PRU00169"/>
    </source>
</evidence>